<dbReference type="RefSeq" id="XP_062688087.1">
    <property type="nucleotide sequence ID" value="XM_062837839.1"/>
</dbReference>
<evidence type="ECO:0000313" key="2">
    <source>
        <dbReference type="Proteomes" id="UP001285908"/>
    </source>
</evidence>
<comment type="caution">
    <text evidence="1">The sequence shown here is derived from an EMBL/GenBank/DDBJ whole genome shotgun (WGS) entry which is preliminary data.</text>
</comment>
<evidence type="ECO:0000313" key="1">
    <source>
        <dbReference type="EMBL" id="KAK3485183.1"/>
    </source>
</evidence>
<proteinExistence type="predicted"/>
<protein>
    <submittedName>
        <fullName evidence="1">Uncharacterized protein</fullName>
    </submittedName>
</protein>
<accession>A0AAJ0HYB4</accession>
<dbReference type="AlphaFoldDB" id="A0AAJ0HYB4"/>
<sequence>MEVRGSQERLQNQAFWDISRSYETCLVADGGCCLRCRGPGLVGSYTLPLPMSPVFPSGEVLTDDCCATEAGDFAWNVLHTCRVSTLPQSLGRTKLIFTGGTYPSFLAGHRERISVGKYRNAGKSQEPQPPSSSSFLRQFPVVRRAENNRGALESASYLSLPVTRFSWYASFLVRLWPSHDVDERLLVKASIHTCRLVSSSFALDPIEQEEALSARERVTLLRHLGK</sequence>
<reference evidence="1 2" key="1">
    <citation type="journal article" date="2023" name="Mol. Phylogenet. Evol.">
        <title>Genome-scale phylogeny and comparative genomics of the fungal order Sordariales.</title>
        <authorList>
            <person name="Hensen N."/>
            <person name="Bonometti L."/>
            <person name="Westerberg I."/>
            <person name="Brannstrom I.O."/>
            <person name="Guillou S."/>
            <person name="Cros-Aarteil S."/>
            <person name="Calhoun S."/>
            <person name="Haridas S."/>
            <person name="Kuo A."/>
            <person name="Mondo S."/>
            <person name="Pangilinan J."/>
            <person name="Riley R."/>
            <person name="LaButti K."/>
            <person name="Andreopoulos B."/>
            <person name="Lipzen A."/>
            <person name="Chen C."/>
            <person name="Yan M."/>
            <person name="Daum C."/>
            <person name="Ng V."/>
            <person name="Clum A."/>
            <person name="Steindorff A."/>
            <person name="Ohm R.A."/>
            <person name="Martin F."/>
            <person name="Silar P."/>
            <person name="Natvig D.O."/>
            <person name="Lalanne C."/>
            <person name="Gautier V."/>
            <person name="Ament-Velasquez S.L."/>
            <person name="Kruys A."/>
            <person name="Hutchinson M.I."/>
            <person name="Powell A.J."/>
            <person name="Barry K."/>
            <person name="Miller A.N."/>
            <person name="Grigoriev I.V."/>
            <person name="Debuchy R."/>
            <person name="Gladieux P."/>
            <person name="Hiltunen Thoren M."/>
            <person name="Johannesson H."/>
        </authorList>
    </citation>
    <scope>NUCLEOTIDE SEQUENCE [LARGE SCALE GENOMIC DNA]</scope>
    <source>
        <strain evidence="1 2">FGSC 10403</strain>
    </source>
</reference>
<dbReference type="EMBL" id="JAULSX010000010">
    <property type="protein sequence ID" value="KAK3485183.1"/>
    <property type="molecule type" value="Genomic_DNA"/>
</dbReference>
<name>A0AAJ0HYB4_9PEZI</name>
<dbReference type="Proteomes" id="UP001285908">
    <property type="component" value="Unassembled WGS sequence"/>
</dbReference>
<dbReference type="GeneID" id="87875461"/>
<gene>
    <name evidence="1" type="ORF">B0T23DRAFT_389843</name>
</gene>
<organism evidence="1 2">
    <name type="scientific">Neurospora hispaniola</name>
    <dbReference type="NCBI Taxonomy" id="588809"/>
    <lineage>
        <taxon>Eukaryota</taxon>
        <taxon>Fungi</taxon>
        <taxon>Dikarya</taxon>
        <taxon>Ascomycota</taxon>
        <taxon>Pezizomycotina</taxon>
        <taxon>Sordariomycetes</taxon>
        <taxon>Sordariomycetidae</taxon>
        <taxon>Sordariales</taxon>
        <taxon>Sordariaceae</taxon>
        <taxon>Neurospora</taxon>
    </lineage>
</organism>
<keyword evidence="2" id="KW-1185">Reference proteome</keyword>